<evidence type="ECO:0000256" key="4">
    <source>
        <dbReference type="ARBA" id="ARBA00022801"/>
    </source>
</evidence>
<feature type="domain" description="DDH" evidence="6">
    <location>
        <begin position="82"/>
        <end position="240"/>
    </location>
</feature>
<keyword evidence="10" id="KW-1185">Reference proteome</keyword>
<feature type="domain" description="RecJ OB" evidence="8">
    <location>
        <begin position="476"/>
        <end position="580"/>
    </location>
</feature>
<sequence length="589" mass="63296">MRQALLDEATPRLVRREAGDDRALRDAGLHPLLARTYAARGVTDPEQLNLDLAGLLAPGRLLHVDRAARRLAQALRQKESLLLVGDFDADGATSCALAMRALRAFGGSRVDYLVPNRFDYGYGLSPEIVALARERSPDLIITVDNGISSIEGVAAAVASGIDVLVTDHHLPGEVTPAAGIIVNPNQPDCEFPSKHLAGVGVIFYVMLALRRHLRNIGWFEQQGLAIPHLGQFLDLVALGTVADVVPLDHNNRILVHAGLQRIRSGRACAGIRALLEVAGRSAAGVVASDLGFAVGPRLNAAGRLDDMSVGIECLLADDESLALDYARQLDQLNRDRRHIERGMQDEALRLLAGLQIDRRQVPAALALYEPGWHQGVVGILASRMKERLHRPVVAFADAGEGELKGSARSIPGVHIRDVLAAIDARHPGLIGKFGGHAMAAGLSLPAAALDTFAQALAAEVERVASAEDLEALVLSDGPLKPAEFDLSLAEELRLAGPWGQQFPEPVFDGCFDVISQRLVGERHLKLVLRVPGGDRLLDAIAFNIDPAVWPDPAAQSLSLVYRLDVNEFRGQRSLQLIVEHLEAASANDV</sequence>
<proteinExistence type="inferred from homology"/>
<dbReference type="Pfam" id="PF17768">
    <property type="entry name" value="RecJ_OB"/>
    <property type="match status" value="1"/>
</dbReference>
<dbReference type="InterPro" id="IPR038763">
    <property type="entry name" value="DHH_sf"/>
</dbReference>
<dbReference type="Proteomes" id="UP000294980">
    <property type="component" value="Unassembled WGS sequence"/>
</dbReference>
<reference evidence="9 10" key="1">
    <citation type="submission" date="2019-03" db="EMBL/GenBank/DDBJ databases">
        <title>Genomic Encyclopedia of Type Strains, Phase IV (KMG-IV): sequencing the most valuable type-strain genomes for metagenomic binning, comparative biology and taxonomic classification.</title>
        <authorList>
            <person name="Goeker M."/>
        </authorList>
    </citation>
    <scope>NUCLEOTIDE SEQUENCE [LARGE SCALE GENOMIC DNA]</scope>
    <source>
        <strain evidence="9 10">DSM 23344</strain>
    </source>
</reference>
<dbReference type="Gene3D" id="3.10.310.30">
    <property type="match status" value="1"/>
</dbReference>
<dbReference type="InterPro" id="IPR004610">
    <property type="entry name" value="RecJ"/>
</dbReference>
<dbReference type="Gene3D" id="3.90.1640.30">
    <property type="match status" value="1"/>
</dbReference>
<organism evidence="9 10">
    <name type="scientific">Chromatocurvus halotolerans</name>
    <dbReference type="NCBI Taxonomy" id="1132028"/>
    <lineage>
        <taxon>Bacteria</taxon>
        <taxon>Pseudomonadati</taxon>
        <taxon>Pseudomonadota</taxon>
        <taxon>Gammaproteobacteria</taxon>
        <taxon>Cellvibrionales</taxon>
        <taxon>Halieaceae</taxon>
        <taxon>Chromatocurvus</taxon>
    </lineage>
</organism>
<gene>
    <name evidence="9" type="ORF">EV688_101367</name>
</gene>
<dbReference type="GO" id="GO:0006310">
    <property type="term" value="P:DNA recombination"/>
    <property type="evidence" value="ECO:0007669"/>
    <property type="project" value="InterPro"/>
</dbReference>
<accession>A0A4V2SC98</accession>
<dbReference type="InterPro" id="IPR041122">
    <property type="entry name" value="RecJ_OB"/>
</dbReference>
<evidence type="ECO:0000256" key="5">
    <source>
        <dbReference type="ARBA" id="ARBA00022839"/>
    </source>
</evidence>
<evidence type="ECO:0000256" key="1">
    <source>
        <dbReference type="ARBA" id="ARBA00005915"/>
    </source>
</evidence>
<dbReference type="GO" id="GO:0003676">
    <property type="term" value="F:nucleic acid binding"/>
    <property type="evidence" value="ECO:0007669"/>
    <property type="project" value="InterPro"/>
</dbReference>
<evidence type="ECO:0000259" key="6">
    <source>
        <dbReference type="Pfam" id="PF01368"/>
    </source>
</evidence>
<dbReference type="Pfam" id="PF02272">
    <property type="entry name" value="DHHA1"/>
    <property type="match status" value="1"/>
</dbReference>
<dbReference type="NCBIfam" id="TIGR00644">
    <property type="entry name" value="recJ"/>
    <property type="match status" value="1"/>
</dbReference>
<evidence type="ECO:0000259" key="7">
    <source>
        <dbReference type="Pfam" id="PF02272"/>
    </source>
</evidence>
<dbReference type="InterPro" id="IPR001667">
    <property type="entry name" value="DDH_dom"/>
</dbReference>
<dbReference type="EMBL" id="SLWX01000001">
    <property type="protein sequence ID" value="TCO78550.1"/>
    <property type="molecule type" value="Genomic_DNA"/>
</dbReference>
<evidence type="ECO:0000313" key="10">
    <source>
        <dbReference type="Proteomes" id="UP000294980"/>
    </source>
</evidence>
<name>A0A4V2SC98_9GAMM</name>
<keyword evidence="4" id="KW-0378">Hydrolase</keyword>
<keyword evidence="5 9" id="KW-0269">Exonuclease</keyword>
<evidence type="ECO:0000256" key="2">
    <source>
        <dbReference type="ARBA" id="ARBA00019841"/>
    </source>
</evidence>
<keyword evidence="3" id="KW-0540">Nuclease</keyword>
<dbReference type="Pfam" id="PF01368">
    <property type="entry name" value="DHH"/>
    <property type="match status" value="1"/>
</dbReference>
<dbReference type="RefSeq" id="WP_117316771.1">
    <property type="nucleotide sequence ID" value="NZ_QQSW01000006.1"/>
</dbReference>
<dbReference type="PANTHER" id="PTHR30255:SF2">
    <property type="entry name" value="SINGLE-STRANDED-DNA-SPECIFIC EXONUCLEASE RECJ"/>
    <property type="match status" value="1"/>
</dbReference>
<dbReference type="FunFam" id="3.90.1640.30:FF:000001">
    <property type="entry name" value="Single-stranded-DNA-specific exonuclease RecJ"/>
    <property type="match status" value="1"/>
</dbReference>
<comment type="caution">
    <text evidence="9">The sequence shown here is derived from an EMBL/GenBank/DDBJ whole genome shotgun (WGS) entry which is preliminary data.</text>
</comment>
<dbReference type="InterPro" id="IPR003156">
    <property type="entry name" value="DHHA1_dom"/>
</dbReference>
<evidence type="ECO:0000259" key="8">
    <source>
        <dbReference type="Pfam" id="PF17768"/>
    </source>
</evidence>
<dbReference type="AlphaFoldDB" id="A0A4V2SC98"/>
<dbReference type="PANTHER" id="PTHR30255">
    <property type="entry name" value="SINGLE-STRANDED-DNA-SPECIFIC EXONUCLEASE RECJ"/>
    <property type="match status" value="1"/>
</dbReference>
<evidence type="ECO:0000313" key="9">
    <source>
        <dbReference type="EMBL" id="TCO78550.1"/>
    </source>
</evidence>
<dbReference type="SUPFAM" id="SSF64182">
    <property type="entry name" value="DHH phosphoesterases"/>
    <property type="match status" value="1"/>
</dbReference>
<dbReference type="GO" id="GO:0008409">
    <property type="term" value="F:5'-3' exonuclease activity"/>
    <property type="evidence" value="ECO:0007669"/>
    <property type="project" value="InterPro"/>
</dbReference>
<comment type="similarity">
    <text evidence="1">Belongs to the RecJ family.</text>
</comment>
<dbReference type="OrthoDB" id="9809852at2"/>
<evidence type="ECO:0000256" key="3">
    <source>
        <dbReference type="ARBA" id="ARBA00022722"/>
    </source>
</evidence>
<feature type="domain" description="DHHA1" evidence="7">
    <location>
        <begin position="365"/>
        <end position="460"/>
    </location>
</feature>
<dbReference type="InterPro" id="IPR051673">
    <property type="entry name" value="SSDNA_exonuclease_RecJ"/>
</dbReference>
<protein>
    <recommendedName>
        <fullName evidence="2">Single-stranded-DNA-specific exonuclease RecJ</fullName>
    </recommendedName>
</protein>
<dbReference type="GO" id="GO:0006281">
    <property type="term" value="P:DNA repair"/>
    <property type="evidence" value="ECO:0007669"/>
    <property type="project" value="InterPro"/>
</dbReference>